<feature type="non-terminal residue" evidence="5">
    <location>
        <position position="1"/>
    </location>
</feature>
<dbReference type="PANTHER" id="PTHR33236:SF11">
    <property type="entry name" value="CUB DOMAIN-CONTAINING PROTEIN"/>
    <property type="match status" value="1"/>
</dbReference>
<dbReference type="EMBL" id="JASPKZ010002333">
    <property type="protein sequence ID" value="KAJ9595502.1"/>
    <property type="molecule type" value="Genomic_DNA"/>
</dbReference>
<dbReference type="Proteomes" id="UP001233999">
    <property type="component" value="Unassembled WGS sequence"/>
</dbReference>
<feature type="compositionally biased region" description="Polar residues" evidence="3">
    <location>
        <begin position="125"/>
        <end position="153"/>
    </location>
</feature>
<dbReference type="InterPro" id="IPR035914">
    <property type="entry name" value="Sperma_CUB_dom_sf"/>
</dbReference>
<evidence type="ECO:0000313" key="5">
    <source>
        <dbReference type="EMBL" id="KAJ9595502.1"/>
    </source>
</evidence>
<sequence>MIFSQPLFFPHYNAPSWDYGHKFNSNPEEEHRRISEMQDFGSDDTWLNYRTEGQIKNGNSDFGVAKQGAFVTNFRKTEDSNKNIHNVTNNYHEGRRKQSAFNFNLGVKEHADRGVSGIDNYIENNTDSLKGDSNSTEMRQNSGNFGTMNNRNGGFSDMRNRKIVTVVGKVKNDSDNSRLLKNHREHYSANRPNDKQNNLRLSDIGQVNNYLEVKSSMNENNRTVKHMENYRDFNIRNKNTFTTDSSNDRNINLGAHNVENNFEGAIRNSENNQNENPSFQNINKNVYNFQSEKNINNEFNLPSDITNERIQEYGSFQREKGDSGDINGRKGAREFNYNRHLENSRFGDIAWYRRRKPHGTSNMAQILDHTKEHNNSSYLAPWASTERPAYSIMKLNKDVENRHDSWNDNFNNSTWKDNFNSGKVRFPSASDDTAVDEGSQGTWEEINRLLPHRNRFANMKLQNNYHNSNEDNDKYQYYNQDMVNFSSTNNSDYGVAHIIEDVPIYEHGLHAGNKFGGKRWNSEYGKGGDQTFLDEEIDGEPIKNPRLGTRISTSAPTVVTTYTLPNGTRVVRLRRIVRFRRPGDEGEAKSFGDIAKNLVQKKLSKFLSLFTIIRFPNDPCVTSSGLNGTCYHQLECKSLGGISSGSCARGYGVCCYFESTCGAITKQNCSYFVNPGFPAPVTDVLACILTLQKSDPAVSQIRLDFFDFEILGPTNGTCIEDQFIVTGQNANSIAPIICGSNTGQHMYVDMDNTNGPLRLNMLIMGGNLPRSFRIKITQIKKGSPLEAPKNCLQYYRGSQGTIESFNYQIPTDSTLPTRPGYMNNLNYAICIRKEPGYCTITYTNTGLFQITNVDGDGMLVIPPGQAGAEVFNCPDDYIVINGIRLCGERLNDASVQLDFTQNAPVT</sequence>
<gene>
    <name evidence="5" type="ORF">L9F63_013324</name>
</gene>
<dbReference type="SUPFAM" id="SSF49854">
    <property type="entry name" value="Spermadhesin, CUB domain"/>
    <property type="match status" value="1"/>
</dbReference>
<evidence type="ECO:0000259" key="4">
    <source>
        <dbReference type="PROSITE" id="PS01180"/>
    </source>
</evidence>
<dbReference type="InterPro" id="IPR058698">
    <property type="entry name" value="CUB_metazoa"/>
</dbReference>
<name>A0AAD8ABY1_DIPPU</name>
<dbReference type="PROSITE" id="PS01180">
    <property type="entry name" value="CUB"/>
    <property type="match status" value="1"/>
</dbReference>
<comment type="caution">
    <text evidence="2">Lacks conserved residue(s) required for the propagation of feature annotation.</text>
</comment>
<comment type="caution">
    <text evidence="5">The sequence shown here is derived from an EMBL/GenBank/DDBJ whole genome shotgun (WGS) entry which is preliminary data.</text>
</comment>
<dbReference type="AlphaFoldDB" id="A0AAD8ABY1"/>
<evidence type="ECO:0000256" key="3">
    <source>
        <dbReference type="SAM" id="MobiDB-lite"/>
    </source>
</evidence>
<evidence type="ECO:0000256" key="2">
    <source>
        <dbReference type="PROSITE-ProRule" id="PRU00059"/>
    </source>
</evidence>
<proteinExistence type="predicted"/>
<keyword evidence="1" id="KW-1015">Disulfide bond</keyword>
<reference evidence="5" key="2">
    <citation type="submission" date="2023-05" db="EMBL/GenBank/DDBJ databases">
        <authorList>
            <person name="Fouks B."/>
        </authorList>
    </citation>
    <scope>NUCLEOTIDE SEQUENCE</scope>
    <source>
        <strain evidence="5">Stay&amp;Tobe</strain>
        <tissue evidence="5">Testes</tissue>
    </source>
</reference>
<evidence type="ECO:0000313" key="6">
    <source>
        <dbReference type="Proteomes" id="UP001233999"/>
    </source>
</evidence>
<feature type="region of interest" description="Disordered" evidence="3">
    <location>
        <begin position="125"/>
        <end position="157"/>
    </location>
</feature>
<dbReference type="InterPro" id="IPR000859">
    <property type="entry name" value="CUB_dom"/>
</dbReference>
<dbReference type="Pfam" id="PF26080">
    <property type="entry name" value="CUB_animal"/>
    <property type="match status" value="1"/>
</dbReference>
<evidence type="ECO:0000256" key="1">
    <source>
        <dbReference type="ARBA" id="ARBA00023157"/>
    </source>
</evidence>
<reference evidence="5" key="1">
    <citation type="journal article" date="2023" name="IScience">
        <title>Live-bearing cockroach genome reveals convergent evolutionary mechanisms linked to viviparity in insects and beyond.</title>
        <authorList>
            <person name="Fouks B."/>
            <person name="Harrison M.C."/>
            <person name="Mikhailova A.A."/>
            <person name="Marchal E."/>
            <person name="English S."/>
            <person name="Carruthers M."/>
            <person name="Jennings E.C."/>
            <person name="Chiamaka E.L."/>
            <person name="Frigard R.A."/>
            <person name="Pippel M."/>
            <person name="Attardo G.M."/>
            <person name="Benoit J.B."/>
            <person name="Bornberg-Bauer E."/>
            <person name="Tobe S.S."/>
        </authorList>
    </citation>
    <scope>NUCLEOTIDE SEQUENCE</scope>
    <source>
        <strain evidence="5">Stay&amp;Tobe</strain>
    </source>
</reference>
<feature type="domain" description="CUB" evidence="4">
    <location>
        <begin position="661"/>
        <end position="779"/>
    </location>
</feature>
<protein>
    <recommendedName>
        <fullName evidence="4">CUB domain-containing protein</fullName>
    </recommendedName>
</protein>
<accession>A0AAD8ABY1</accession>
<organism evidence="5 6">
    <name type="scientific">Diploptera punctata</name>
    <name type="common">Pacific beetle cockroach</name>
    <dbReference type="NCBI Taxonomy" id="6984"/>
    <lineage>
        <taxon>Eukaryota</taxon>
        <taxon>Metazoa</taxon>
        <taxon>Ecdysozoa</taxon>
        <taxon>Arthropoda</taxon>
        <taxon>Hexapoda</taxon>
        <taxon>Insecta</taxon>
        <taxon>Pterygota</taxon>
        <taxon>Neoptera</taxon>
        <taxon>Polyneoptera</taxon>
        <taxon>Dictyoptera</taxon>
        <taxon>Blattodea</taxon>
        <taxon>Blaberoidea</taxon>
        <taxon>Blaberidae</taxon>
        <taxon>Diplopterinae</taxon>
        <taxon>Diploptera</taxon>
    </lineage>
</organism>
<keyword evidence="6" id="KW-1185">Reference proteome</keyword>
<dbReference type="PANTHER" id="PTHR33236">
    <property type="entry name" value="INTRAFLAGELLAR TRANSPORT PROTEIN 122 FAMILY PROTEIN-RELATED"/>
    <property type="match status" value="1"/>
</dbReference>